<feature type="compositionally biased region" description="Basic and acidic residues" evidence="2">
    <location>
        <begin position="24"/>
        <end position="38"/>
    </location>
</feature>
<evidence type="ECO:0000313" key="5">
    <source>
        <dbReference type="Proteomes" id="UP001590950"/>
    </source>
</evidence>
<organism evidence="4 5">
    <name type="scientific">Stereocaulon virgatum</name>
    <dbReference type="NCBI Taxonomy" id="373712"/>
    <lineage>
        <taxon>Eukaryota</taxon>
        <taxon>Fungi</taxon>
        <taxon>Dikarya</taxon>
        <taxon>Ascomycota</taxon>
        <taxon>Pezizomycotina</taxon>
        <taxon>Lecanoromycetes</taxon>
        <taxon>OSLEUM clade</taxon>
        <taxon>Lecanoromycetidae</taxon>
        <taxon>Lecanorales</taxon>
        <taxon>Lecanorineae</taxon>
        <taxon>Stereocaulaceae</taxon>
        <taxon>Stereocaulon</taxon>
    </lineage>
</organism>
<comment type="caution">
    <text evidence="4">The sequence shown here is derived from an EMBL/GenBank/DDBJ whole genome shotgun (WGS) entry which is preliminary data.</text>
</comment>
<name>A0ABR4AAE4_9LECA</name>
<dbReference type="InterPro" id="IPR052072">
    <property type="entry name" value="Vascular_dev_regulator"/>
</dbReference>
<reference evidence="4 5" key="1">
    <citation type="submission" date="2024-09" db="EMBL/GenBank/DDBJ databases">
        <title>Rethinking Asexuality: The Enigmatic Case of Functional Sexual Genes in Lepraria (Stereocaulaceae).</title>
        <authorList>
            <person name="Doellman M."/>
            <person name="Sun Y."/>
            <person name="Barcenas-Pena A."/>
            <person name="Lumbsch H.T."/>
            <person name="Grewe F."/>
        </authorList>
    </citation>
    <scope>NUCLEOTIDE SEQUENCE [LARGE SCALE GENOMIC DNA]</scope>
    <source>
        <strain evidence="4 5">Mercado 3170</strain>
    </source>
</reference>
<keyword evidence="1" id="KW-0040">ANK repeat</keyword>
<gene>
    <name evidence="4" type="ORF">N7G274_004892</name>
</gene>
<dbReference type="Pfam" id="PF01843">
    <property type="entry name" value="DIL"/>
    <property type="match status" value="1"/>
</dbReference>
<dbReference type="Pfam" id="PF12796">
    <property type="entry name" value="Ank_2"/>
    <property type="match status" value="1"/>
</dbReference>
<dbReference type="InterPro" id="IPR037986">
    <property type="entry name" value="Myo5p-like_CBD_DIL"/>
</dbReference>
<sequence length="826" mass="93083">MDLGTQHSDDENGFEEVVLARPRPLPDDLPKSLDDRQPVPHYGGETEIYDAWQGQSQFLTSPIPAQPLAFNLSLEDNGDDESTAHHLEDNDNRLMEMLAAQAAHREDGSAAGDEEAIVADKKMSEAQKKTMLQKSLHNAASNGDMAQVGRLLNGPARKYVDINGPDEEGTAPIIYASCFGHQDVVLALLEAGAEVDRQDKNQWTPLMWAMTNRHKDIAKMLLDNGASPTIKSSSGRTAFNFAAPNSEISDFLQKEGYHIGDVGVEDDFYDTGFSQDRFEQEMEESEMKRRMMMESSMNLEVDLSSLGMDERPESPDELEDQHEFVWDRCLNDQMFVFQENELGRILDIIITTMTPQRSPSQKPVPANILFLAARYAHYHANPELLANLLLTATDKINTKVERHQWDMTVLAFWISNATLLLHYLKKDAGLVGATTEFQVQLVELINEIFILIIRDAERRMDKVLKASILDHETIPFDHLEFAGEWNIFKSKSKAQPEPVSYKPPPPNKRAQLSPRNVTSLLSSTLFVLDLYDIHSVITSQILGQLFYWIGAELFNHILSNKVYLARTKAMQIRMNISVLEDWARINNRSPEHYENGSLSTSGENTVEAARKHLTPVIQLLQWLQCFSSLDYSTSSQDSLENTLKQLTQLTPHQLLHSASHYRYEKEEKTLPKVARKRLIALQRESNKKWEQMRRERDQAAIRQSQPPAASPASPQNGAPSLDKAGGDALSQASPADEPNGFLQPEEDEPPSERLLMDPAHMLQFSLPTTVDMRLSYGAGYGGVNRERERKYIPTVPPEFLAKLDINGSGNGSFIEEKDWNSPSDES</sequence>
<evidence type="ECO:0000256" key="2">
    <source>
        <dbReference type="SAM" id="MobiDB-lite"/>
    </source>
</evidence>
<accession>A0ABR4AAE4</accession>
<feature type="repeat" description="ANK" evidence="1">
    <location>
        <begin position="168"/>
        <end position="200"/>
    </location>
</feature>
<dbReference type="InterPro" id="IPR002110">
    <property type="entry name" value="Ankyrin_rpt"/>
</dbReference>
<evidence type="ECO:0000256" key="1">
    <source>
        <dbReference type="PROSITE-ProRule" id="PRU00023"/>
    </source>
</evidence>
<dbReference type="SMART" id="SM01132">
    <property type="entry name" value="DIL"/>
    <property type="match status" value="1"/>
</dbReference>
<evidence type="ECO:0000259" key="3">
    <source>
        <dbReference type="PROSITE" id="PS51126"/>
    </source>
</evidence>
<feature type="region of interest" description="Disordered" evidence="2">
    <location>
        <begin position="687"/>
        <end position="752"/>
    </location>
</feature>
<dbReference type="Gene3D" id="1.25.40.20">
    <property type="entry name" value="Ankyrin repeat-containing domain"/>
    <property type="match status" value="1"/>
</dbReference>
<dbReference type="PANTHER" id="PTHR16027:SF6">
    <property type="entry name" value="DILUTE DOMAIN-CONTAINING PROTEIN"/>
    <property type="match status" value="1"/>
</dbReference>
<evidence type="ECO:0000313" key="4">
    <source>
        <dbReference type="EMBL" id="KAL2042401.1"/>
    </source>
</evidence>
<dbReference type="CDD" id="cd15473">
    <property type="entry name" value="Myo5p-like_CBD_DIL_ANK"/>
    <property type="match status" value="1"/>
</dbReference>
<proteinExistence type="predicted"/>
<feature type="compositionally biased region" description="Low complexity" evidence="2">
    <location>
        <begin position="700"/>
        <end position="720"/>
    </location>
</feature>
<feature type="region of interest" description="Disordered" evidence="2">
    <location>
        <begin position="1"/>
        <end position="38"/>
    </location>
</feature>
<dbReference type="PROSITE" id="PS50297">
    <property type="entry name" value="ANK_REP_REGION"/>
    <property type="match status" value="2"/>
</dbReference>
<feature type="domain" description="Dilute" evidence="3">
    <location>
        <begin position="394"/>
        <end position="684"/>
    </location>
</feature>
<dbReference type="InterPro" id="IPR036770">
    <property type="entry name" value="Ankyrin_rpt-contain_sf"/>
</dbReference>
<dbReference type="SMART" id="SM00248">
    <property type="entry name" value="ANK"/>
    <property type="match status" value="2"/>
</dbReference>
<dbReference type="SUPFAM" id="SSF48403">
    <property type="entry name" value="Ankyrin repeat"/>
    <property type="match status" value="1"/>
</dbReference>
<feature type="compositionally biased region" description="Basic and acidic residues" evidence="2">
    <location>
        <begin position="687"/>
        <end position="699"/>
    </location>
</feature>
<dbReference type="Proteomes" id="UP001590950">
    <property type="component" value="Unassembled WGS sequence"/>
</dbReference>
<keyword evidence="5" id="KW-1185">Reference proteome</keyword>
<dbReference type="PANTHER" id="PTHR16027">
    <property type="entry name" value="DILUTE DOMAIN-CONTAINING PROTEIN YPR089W"/>
    <property type="match status" value="1"/>
</dbReference>
<feature type="repeat" description="ANK" evidence="1">
    <location>
        <begin position="201"/>
        <end position="233"/>
    </location>
</feature>
<dbReference type="EMBL" id="JBEFKJ010000014">
    <property type="protein sequence ID" value="KAL2042401.1"/>
    <property type="molecule type" value="Genomic_DNA"/>
</dbReference>
<dbReference type="InterPro" id="IPR002710">
    <property type="entry name" value="Dilute_dom"/>
</dbReference>
<dbReference type="PROSITE" id="PS51126">
    <property type="entry name" value="DILUTE"/>
    <property type="match status" value="1"/>
</dbReference>
<dbReference type="PROSITE" id="PS50088">
    <property type="entry name" value="ANK_REPEAT"/>
    <property type="match status" value="2"/>
</dbReference>
<protein>
    <recommendedName>
        <fullName evidence="3">Dilute domain-containing protein</fullName>
    </recommendedName>
</protein>
<feature type="region of interest" description="Disordered" evidence="2">
    <location>
        <begin position="806"/>
        <end position="826"/>
    </location>
</feature>